<proteinExistence type="predicted"/>
<reference evidence="2 3" key="1">
    <citation type="submission" date="2019-03" db="EMBL/GenBank/DDBJ databases">
        <title>Genomic Encyclopedia of Type Strains, Phase IV (KMG-IV): sequencing the most valuable type-strain genomes for metagenomic binning, comparative biology and taxonomic classification.</title>
        <authorList>
            <person name="Goeker M."/>
        </authorList>
    </citation>
    <scope>NUCLEOTIDE SEQUENCE [LARGE SCALE GENOMIC DNA]</scope>
    <source>
        <strain evidence="2 3">DSM 24629</strain>
    </source>
</reference>
<protein>
    <submittedName>
        <fullName evidence="2">Oligogalacturonide-binding protein</fullName>
    </submittedName>
</protein>
<dbReference type="Pfam" id="PF01547">
    <property type="entry name" value="SBP_bac_1"/>
    <property type="match status" value="1"/>
</dbReference>
<dbReference type="OrthoDB" id="9764112at2"/>
<name>A0A4R3MMJ8_9FIRM</name>
<gene>
    <name evidence="2" type="ORF">EDC18_102199</name>
</gene>
<feature type="chain" id="PRO_5039576191" evidence="1">
    <location>
        <begin position="20"/>
        <end position="440"/>
    </location>
</feature>
<organism evidence="2 3">
    <name type="scientific">Natranaerovirga pectinivora</name>
    <dbReference type="NCBI Taxonomy" id="682400"/>
    <lineage>
        <taxon>Bacteria</taxon>
        <taxon>Bacillati</taxon>
        <taxon>Bacillota</taxon>
        <taxon>Clostridia</taxon>
        <taxon>Lachnospirales</taxon>
        <taxon>Natranaerovirgaceae</taxon>
        <taxon>Natranaerovirga</taxon>
    </lineage>
</organism>
<dbReference type="AlphaFoldDB" id="A0A4R3MMJ8"/>
<feature type="signal peptide" evidence="1">
    <location>
        <begin position="1"/>
        <end position="19"/>
    </location>
</feature>
<dbReference type="EMBL" id="SMAL01000002">
    <property type="protein sequence ID" value="TCT16183.1"/>
    <property type="molecule type" value="Genomic_DNA"/>
</dbReference>
<keyword evidence="1" id="KW-0732">Signal</keyword>
<dbReference type="InterPro" id="IPR050490">
    <property type="entry name" value="Bact_solute-bd_prot1"/>
</dbReference>
<dbReference type="Proteomes" id="UP000294902">
    <property type="component" value="Unassembled WGS sequence"/>
</dbReference>
<dbReference type="PROSITE" id="PS51257">
    <property type="entry name" value="PROKAR_LIPOPROTEIN"/>
    <property type="match status" value="1"/>
</dbReference>
<dbReference type="SUPFAM" id="SSF53850">
    <property type="entry name" value="Periplasmic binding protein-like II"/>
    <property type="match status" value="1"/>
</dbReference>
<evidence type="ECO:0000313" key="2">
    <source>
        <dbReference type="EMBL" id="TCT16183.1"/>
    </source>
</evidence>
<evidence type="ECO:0000256" key="1">
    <source>
        <dbReference type="SAM" id="SignalP"/>
    </source>
</evidence>
<evidence type="ECO:0000313" key="3">
    <source>
        <dbReference type="Proteomes" id="UP000294902"/>
    </source>
</evidence>
<keyword evidence="3" id="KW-1185">Reference proteome</keyword>
<dbReference type="InterPro" id="IPR006059">
    <property type="entry name" value="SBP"/>
</dbReference>
<dbReference type="PANTHER" id="PTHR43649:SF11">
    <property type="entry name" value="ABC TRANSPORTER SUBSTRATE-BINDING PROTEIN YESO-RELATED"/>
    <property type="match status" value="1"/>
</dbReference>
<accession>A0A4R3MMJ8</accession>
<dbReference type="Gene3D" id="3.40.190.10">
    <property type="entry name" value="Periplasmic binding protein-like II"/>
    <property type="match status" value="2"/>
</dbReference>
<dbReference type="PANTHER" id="PTHR43649">
    <property type="entry name" value="ARABINOSE-BINDING PROTEIN-RELATED"/>
    <property type="match status" value="1"/>
</dbReference>
<comment type="caution">
    <text evidence="2">The sequence shown here is derived from an EMBL/GenBank/DDBJ whole genome shotgun (WGS) entry which is preliminary data.</text>
</comment>
<dbReference type="RefSeq" id="WP_132250384.1">
    <property type="nucleotide sequence ID" value="NZ_SMAL01000002.1"/>
</dbReference>
<sequence>MKKILIVMIVLALTVSLMGCGNTEQTTPNDNSTPSEDDQITLRMSWWGGDARHNATLEVIDLFEAAYPHITVVPEYTAFDGHFERMAAQLVGRDEPDIMQVNFNWYYGFSPDGEGFYDLSTLENLNLSNWPAENFEVLTINGKIQGIPISIGTRGFVYNEAIYEQAGVPFPETWDDLIQAGITMREVLGPDYYSLGNLRHDFEIPQLIFSYLAQKTGKNIFENNEVAYTEEELTDGFEFLQTLIDSNVIPDFHADSSVKNHENPNWIAGRYAGIFNWNSNNNIYEANLDPSLNTQLVAVPFIKLSDNQLHSGGFDKVLQAWSISANTSHPEEAALFLEFISTDRDAVVAHGLNRGTPLNKVAEAILAEEGLLVGIDYEAYVLASQIEGTYSFHPFFEDNTVRSAYGDVFERFIMGNLSPRNAAEELIRDTNRAVKEAMQG</sequence>